<reference evidence="1 2" key="1">
    <citation type="journal article" date="2015" name="Nature">
        <title>rRNA introns, odd ribosomes, and small enigmatic genomes across a large radiation of phyla.</title>
        <authorList>
            <person name="Brown C.T."/>
            <person name="Hug L.A."/>
            <person name="Thomas B.C."/>
            <person name="Sharon I."/>
            <person name="Castelle C.J."/>
            <person name="Singh A."/>
            <person name="Wilkins M.J."/>
            <person name="Williams K.H."/>
            <person name="Banfield J.F."/>
        </authorList>
    </citation>
    <scope>NUCLEOTIDE SEQUENCE [LARGE SCALE GENOMIC DNA]</scope>
</reference>
<gene>
    <name evidence="1" type="ORF">UV26_C0016G0003</name>
</gene>
<organism evidence="1 2">
    <name type="scientific">candidate division WWE3 bacterium GW2011_GWF2_42_42</name>
    <dbReference type="NCBI Taxonomy" id="1619142"/>
    <lineage>
        <taxon>Bacteria</taxon>
        <taxon>Katanobacteria</taxon>
    </lineage>
</organism>
<protein>
    <submittedName>
        <fullName evidence="1">Uncharacterized protein</fullName>
    </submittedName>
</protein>
<dbReference type="EMBL" id="LCDU01000016">
    <property type="protein sequence ID" value="KKS59748.1"/>
    <property type="molecule type" value="Genomic_DNA"/>
</dbReference>
<comment type="caution">
    <text evidence="1">The sequence shown here is derived from an EMBL/GenBank/DDBJ whole genome shotgun (WGS) entry which is preliminary data.</text>
</comment>
<sequence>MSKATRTRQETKKITYNSHLSATHRELGGLFVSLHVGQDTKNIRRSKES</sequence>
<dbReference type="STRING" id="1619142.UV26_C0016G0003"/>
<dbReference type="Proteomes" id="UP000034678">
    <property type="component" value="Unassembled WGS sequence"/>
</dbReference>
<proteinExistence type="predicted"/>
<dbReference type="AlphaFoldDB" id="A0A0G1DC54"/>
<accession>A0A0G1DC54</accession>
<evidence type="ECO:0000313" key="1">
    <source>
        <dbReference type="EMBL" id="KKS59748.1"/>
    </source>
</evidence>
<evidence type="ECO:0000313" key="2">
    <source>
        <dbReference type="Proteomes" id="UP000034678"/>
    </source>
</evidence>
<name>A0A0G1DC54_UNCKA</name>